<proteinExistence type="predicted"/>
<dbReference type="Proteomes" id="UP000580250">
    <property type="component" value="Unassembled WGS sequence"/>
</dbReference>
<sequence>MIFPSPYPAGFLTFVGCANTFVLYNCSKDYHNSIKKFLFSKINTTPVVPIQGLK</sequence>
<evidence type="ECO:0000256" key="1">
    <source>
        <dbReference type="SAM" id="Phobius"/>
    </source>
</evidence>
<name>A0A6V7X2Q4_MELEN</name>
<keyword evidence="1" id="KW-0812">Transmembrane</keyword>
<evidence type="ECO:0000313" key="3">
    <source>
        <dbReference type="Proteomes" id="UP000580250"/>
    </source>
</evidence>
<feature type="transmembrane region" description="Helical" evidence="1">
    <location>
        <begin position="6"/>
        <end position="26"/>
    </location>
</feature>
<accession>A0A6V7X2Q4</accession>
<reference evidence="2 3" key="1">
    <citation type="submission" date="2020-08" db="EMBL/GenBank/DDBJ databases">
        <authorList>
            <person name="Koutsovoulos G."/>
            <person name="Danchin GJ E."/>
        </authorList>
    </citation>
    <scope>NUCLEOTIDE SEQUENCE [LARGE SCALE GENOMIC DNA]</scope>
</reference>
<organism evidence="2 3">
    <name type="scientific">Meloidogyne enterolobii</name>
    <name type="common">Root-knot nematode worm</name>
    <name type="synonym">Meloidogyne mayaguensis</name>
    <dbReference type="NCBI Taxonomy" id="390850"/>
    <lineage>
        <taxon>Eukaryota</taxon>
        <taxon>Metazoa</taxon>
        <taxon>Ecdysozoa</taxon>
        <taxon>Nematoda</taxon>
        <taxon>Chromadorea</taxon>
        <taxon>Rhabditida</taxon>
        <taxon>Tylenchina</taxon>
        <taxon>Tylenchomorpha</taxon>
        <taxon>Tylenchoidea</taxon>
        <taxon>Meloidogynidae</taxon>
        <taxon>Meloidogyninae</taxon>
        <taxon>Meloidogyne</taxon>
    </lineage>
</organism>
<evidence type="ECO:0000313" key="2">
    <source>
        <dbReference type="EMBL" id="CAD2193512.1"/>
    </source>
</evidence>
<comment type="caution">
    <text evidence="2">The sequence shown here is derived from an EMBL/GenBank/DDBJ whole genome shotgun (WGS) entry which is preliminary data.</text>
</comment>
<keyword evidence="1" id="KW-1133">Transmembrane helix</keyword>
<gene>
    <name evidence="2" type="ORF">MENT_LOCUS46470</name>
</gene>
<dbReference type="AlphaFoldDB" id="A0A6V7X2Q4"/>
<dbReference type="EMBL" id="CAJEWN010001035">
    <property type="protein sequence ID" value="CAD2193512.1"/>
    <property type="molecule type" value="Genomic_DNA"/>
</dbReference>
<protein>
    <submittedName>
        <fullName evidence="2">Uncharacterized protein</fullName>
    </submittedName>
</protein>
<keyword evidence="1" id="KW-0472">Membrane</keyword>